<evidence type="ECO:0000313" key="7">
    <source>
        <dbReference type="EMBL" id="KCW55910.1"/>
    </source>
</evidence>
<dbReference type="Gramene" id="KCW55910">
    <property type="protein sequence ID" value="KCW55910"/>
    <property type="gene ID" value="EUGRSUZ_I01708"/>
</dbReference>
<protein>
    <recommendedName>
        <fullName evidence="4">Small ribosomal subunit protein mS38</fullName>
    </recommendedName>
</protein>
<reference evidence="7" key="1">
    <citation type="submission" date="2013-07" db="EMBL/GenBank/DDBJ databases">
        <title>The genome of Eucalyptus grandis.</title>
        <authorList>
            <person name="Schmutz J."/>
            <person name="Hayes R."/>
            <person name="Myburg A."/>
            <person name="Tuskan G."/>
            <person name="Grattapaglia D."/>
            <person name="Rokhsar D.S."/>
        </authorList>
    </citation>
    <scope>NUCLEOTIDE SEQUENCE</scope>
    <source>
        <tissue evidence="7">Leaf extractions</tissue>
    </source>
</reference>
<organism evidence="7">
    <name type="scientific">Eucalyptus grandis</name>
    <name type="common">Flooded gum</name>
    <dbReference type="NCBI Taxonomy" id="71139"/>
    <lineage>
        <taxon>Eukaryota</taxon>
        <taxon>Viridiplantae</taxon>
        <taxon>Streptophyta</taxon>
        <taxon>Embryophyta</taxon>
        <taxon>Tracheophyta</taxon>
        <taxon>Spermatophyta</taxon>
        <taxon>Magnoliopsida</taxon>
        <taxon>eudicotyledons</taxon>
        <taxon>Gunneridae</taxon>
        <taxon>Pentapetalae</taxon>
        <taxon>rosids</taxon>
        <taxon>malvids</taxon>
        <taxon>Myrtales</taxon>
        <taxon>Myrtaceae</taxon>
        <taxon>Myrtoideae</taxon>
        <taxon>Eucalypteae</taxon>
        <taxon>Eucalyptus</taxon>
    </lineage>
</organism>
<evidence type="ECO:0000256" key="2">
    <source>
        <dbReference type="ARBA" id="ARBA00023128"/>
    </source>
</evidence>
<dbReference type="PANTHER" id="PTHR32035">
    <property type="entry name" value="AURORA KINASE A-INTERACTING PROTEIN"/>
    <property type="match status" value="1"/>
</dbReference>
<dbReference type="InterPro" id="IPR013177">
    <property type="entry name" value="Ribosomal_mS38_C"/>
</dbReference>
<gene>
    <name evidence="7" type="ORF">EUGRSUZ_I01708</name>
</gene>
<comment type="subcellular location">
    <subcellularLocation>
        <location evidence="1">Mitochondrion</location>
    </subcellularLocation>
</comment>
<evidence type="ECO:0000256" key="3">
    <source>
        <dbReference type="ARBA" id="ARBA00035647"/>
    </source>
</evidence>
<evidence type="ECO:0000256" key="5">
    <source>
        <dbReference type="SAM" id="MobiDB-lite"/>
    </source>
</evidence>
<evidence type="ECO:0000256" key="1">
    <source>
        <dbReference type="ARBA" id="ARBA00004173"/>
    </source>
</evidence>
<dbReference type="GO" id="GO:0005739">
    <property type="term" value="C:mitochondrion"/>
    <property type="evidence" value="ECO:0007669"/>
    <property type="project" value="UniProtKB-SubCell"/>
</dbReference>
<dbReference type="EMBL" id="KK198761">
    <property type="protein sequence ID" value="KCW55910.1"/>
    <property type="molecule type" value="Genomic_DNA"/>
</dbReference>
<feature type="domain" description="Ribosomal protein mS38 C-terminal" evidence="6">
    <location>
        <begin position="86"/>
        <end position="113"/>
    </location>
</feature>
<dbReference type="AlphaFoldDB" id="A0A059AR71"/>
<dbReference type="SMART" id="SM01155">
    <property type="entry name" value="DUF1713"/>
    <property type="match status" value="1"/>
</dbReference>
<keyword evidence="2" id="KW-0496">Mitochondrion</keyword>
<dbReference type="STRING" id="71139.A0A059AR71"/>
<feature type="region of interest" description="Disordered" evidence="5">
    <location>
        <begin position="62"/>
        <end position="114"/>
    </location>
</feature>
<evidence type="ECO:0000256" key="4">
    <source>
        <dbReference type="ARBA" id="ARBA00035682"/>
    </source>
</evidence>
<feature type="region of interest" description="Disordered" evidence="5">
    <location>
        <begin position="1"/>
        <end position="47"/>
    </location>
</feature>
<comment type="similarity">
    <text evidence="3">Belongs to the mitochondrion-specific ribosomal protein mS38 family.</text>
</comment>
<evidence type="ECO:0000259" key="6">
    <source>
        <dbReference type="SMART" id="SM01155"/>
    </source>
</evidence>
<feature type="non-terminal residue" evidence="7">
    <location>
        <position position="1"/>
    </location>
</feature>
<proteinExistence type="inferred from homology"/>
<feature type="compositionally biased region" description="Basic residues" evidence="5">
    <location>
        <begin position="91"/>
        <end position="114"/>
    </location>
</feature>
<accession>A0A059AR71</accession>
<sequence>VAATSRQLQPPPPPPAVDGSPPKTPLLGPLWGFSGRTENAAGPQLLPPPVFPSYPFGLYLGPIPSGSPVESEEEDGAGSGDANAVWADSVKKKRKRKMNKHKYKKLRKRLRRQT</sequence>
<dbReference type="PANTHER" id="PTHR32035:SF3">
    <property type="entry name" value="SMALL RIBOSOMAL SUBUNIT PROTEIN MS38"/>
    <property type="match status" value="1"/>
</dbReference>
<dbReference type="Pfam" id="PF08213">
    <property type="entry name" value="COX24_C"/>
    <property type="match status" value="1"/>
</dbReference>
<name>A0A059AR71_EUCGR</name>
<dbReference type="InParanoid" id="A0A059AR71"/>